<dbReference type="AlphaFoldDB" id="A0A1B9NT90"/>
<name>A0A1B9NT90_ALILO</name>
<reference evidence="1 2" key="1">
    <citation type="submission" date="2016-06" db="EMBL/GenBank/DDBJ databases">
        <authorList>
            <person name="Kjaerup R.B."/>
            <person name="Dalgaard T.S."/>
            <person name="Juul-Madsen H.R."/>
        </authorList>
    </citation>
    <scope>NUCLEOTIDE SEQUENCE [LARGE SCALE GENOMIC DNA]</scope>
    <source>
        <strain evidence="1 2">1S159</strain>
    </source>
</reference>
<comment type="caution">
    <text evidence="1">The sequence shown here is derived from an EMBL/GenBank/DDBJ whole genome shotgun (WGS) entry which is preliminary data.</text>
</comment>
<evidence type="ECO:0000313" key="1">
    <source>
        <dbReference type="EMBL" id="OCH16171.1"/>
    </source>
</evidence>
<dbReference type="OrthoDB" id="9155675at2"/>
<accession>A0A1B9NT90</accession>
<sequence length="169" mass="19246">MCKGGNVSIDRSVILNEAIRFRTLIQSCDPEATELVIDDFPVMSCKLTSMILVYHFLKLYPDIEIIGVGGVRPDNCSITHYWIEIEGMVIDITGDQYNLIDEDELDGFIISLRPYSPIHVAKIENSFLYDLFKVSYVEKFTKGLPDISESFVEKLECSYLQLTSLEKCT</sequence>
<evidence type="ECO:0000313" key="2">
    <source>
        <dbReference type="Proteomes" id="UP000093523"/>
    </source>
</evidence>
<dbReference type="EMBL" id="MAJU01000040">
    <property type="protein sequence ID" value="OCH16171.1"/>
    <property type="molecule type" value="Genomic_DNA"/>
</dbReference>
<organism evidence="1 2">
    <name type="scientific">Aliivibrio logei</name>
    <name type="common">Vibrio logei</name>
    <dbReference type="NCBI Taxonomy" id="688"/>
    <lineage>
        <taxon>Bacteria</taxon>
        <taxon>Pseudomonadati</taxon>
        <taxon>Pseudomonadota</taxon>
        <taxon>Gammaproteobacteria</taxon>
        <taxon>Vibrionales</taxon>
        <taxon>Vibrionaceae</taxon>
        <taxon>Aliivibrio</taxon>
    </lineage>
</organism>
<protein>
    <submittedName>
        <fullName evidence="1">Uncharacterized protein</fullName>
    </submittedName>
</protein>
<dbReference type="Proteomes" id="UP000093523">
    <property type="component" value="Unassembled WGS sequence"/>
</dbReference>
<gene>
    <name evidence="1" type="ORF">A6E04_20655</name>
</gene>
<proteinExistence type="predicted"/>